<keyword evidence="1 3" id="KW-0807">Transducer</keyword>
<dbReference type="InterPro" id="IPR004090">
    <property type="entry name" value="Chemotax_Me-accpt_rcpt"/>
</dbReference>
<dbReference type="PRINTS" id="PR00260">
    <property type="entry name" value="CHEMTRNSDUCR"/>
</dbReference>
<dbReference type="GO" id="GO:0016020">
    <property type="term" value="C:membrane"/>
    <property type="evidence" value="ECO:0007669"/>
    <property type="project" value="InterPro"/>
</dbReference>
<evidence type="ECO:0000256" key="3">
    <source>
        <dbReference type="PROSITE-ProRule" id="PRU00284"/>
    </source>
</evidence>
<dbReference type="SUPFAM" id="SSF58104">
    <property type="entry name" value="Methyl-accepting chemotaxis protein (MCP) signaling domain"/>
    <property type="match status" value="1"/>
</dbReference>
<feature type="domain" description="Methyl-accepting transducer" evidence="4">
    <location>
        <begin position="139"/>
        <end position="329"/>
    </location>
</feature>
<dbReference type="HOGENOM" id="CLU_026627_0_0_7"/>
<dbReference type="AlphaFoldDB" id="Q7MA75"/>
<dbReference type="GO" id="GO:0007165">
    <property type="term" value="P:signal transduction"/>
    <property type="evidence" value="ECO:0007669"/>
    <property type="project" value="UniProtKB-KW"/>
</dbReference>
<dbReference type="Pfam" id="PF00015">
    <property type="entry name" value="MCPsignal"/>
    <property type="match status" value="1"/>
</dbReference>
<name>Q7MA75_WOLSU</name>
<reference evidence="5 6" key="1">
    <citation type="journal article" date="2003" name="Proc. Natl. Acad. Sci. U.S.A.">
        <title>Complete genome sequence and analysis of Wolinella succinogenes.</title>
        <authorList>
            <person name="Baar C."/>
            <person name="Eppinger M."/>
            <person name="Raddatz G."/>
            <person name="Simon JM."/>
            <person name="Lanz C."/>
            <person name="Klimmek O."/>
            <person name="Nandakumar R."/>
            <person name="Gross R."/>
            <person name="Rosinus A."/>
            <person name="Keller H."/>
            <person name="Jagtap P."/>
            <person name="Linke B."/>
            <person name="Meyer F."/>
            <person name="Lederer H."/>
            <person name="Schuster S.C."/>
        </authorList>
    </citation>
    <scope>NUCLEOTIDE SEQUENCE [LARGE SCALE GENOMIC DNA]</scope>
    <source>
        <strain evidence="6">ATCC 29543 / DSM 1740 / CCUG 13145 / JCM 31913 / LMG 7466 / NCTC 11488 / FDC 602W</strain>
    </source>
</reference>
<dbReference type="EMBL" id="BX571658">
    <property type="protein sequence ID" value="CAE09574.1"/>
    <property type="molecule type" value="Genomic_DNA"/>
</dbReference>
<evidence type="ECO:0000313" key="6">
    <source>
        <dbReference type="Proteomes" id="UP000000422"/>
    </source>
</evidence>
<dbReference type="InterPro" id="IPR004089">
    <property type="entry name" value="MCPsignal_dom"/>
</dbReference>
<dbReference type="eggNOG" id="COG3287">
    <property type="taxonomic scope" value="Bacteria"/>
</dbReference>
<dbReference type="GO" id="GO:0004888">
    <property type="term" value="F:transmembrane signaling receptor activity"/>
    <property type="evidence" value="ECO:0007669"/>
    <property type="project" value="InterPro"/>
</dbReference>
<evidence type="ECO:0000256" key="2">
    <source>
        <dbReference type="ARBA" id="ARBA00029447"/>
    </source>
</evidence>
<evidence type="ECO:0000313" key="5">
    <source>
        <dbReference type="EMBL" id="CAE09574.1"/>
    </source>
</evidence>
<dbReference type="KEGG" id="wsu:WS0432"/>
<organism evidence="6">
    <name type="scientific">Wolinella succinogenes (strain ATCC 29543 / DSM 1740 / CCUG 13145 / JCM 31913 / LMG 7466 / NCTC 11488 / FDC 602W)</name>
    <name type="common">Vibrio succinogenes</name>
    <dbReference type="NCBI Taxonomy" id="273121"/>
    <lineage>
        <taxon>Bacteria</taxon>
        <taxon>Pseudomonadati</taxon>
        <taxon>Campylobacterota</taxon>
        <taxon>Epsilonproteobacteria</taxon>
        <taxon>Campylobacterales</taxon>
        <taxon>Helicobacteraceae</taxon>
        <taxon>Wolinella</taxon>
    </lineage>
</organism>
<evidence type="ECO:0000256" key="1">
    <source>
        <dbReference type="ARBA" id="ARBA00023224"/>
    </source>
</evidence>
<dbReference type="Gene3D" id="1.10.287.950">
    <property type="entry name" value="Methyl-accepting chemotaxis protein"/>
    <property type="match status" value="1"/>
</dbReference>
<dbReference type="PROSITE" id="PS50111">
    <property type="entry name" value="CHEMOTAXIS_TRANSDUC_2"/>
    <property type="match status" value="1"/>
</dbReference>
<proteinExistence type="inferred from homology"/>
<dbReference type="eggNOG" id="COG0840">
    <property type="taxonomic scope" value="Bacteria"/>
</dbReference>
<dbReference type="PANTHER" id="PTHR32089">
    <property type="entry name" value="METHYL-ACCEPTING CHEMOTAXIS PROTEIN MCPB"/>
    <property type="match status" value="1"/>
</dbReference>
<dbReference type="GO" id="GO:0006935">
    <property type="term" value="P:chemotaxis"/>
    <property type="evidence" value="ECO:0007669"/>
    <property type="project" value="InterPro"/>
</dbReference>
<protein>
    <submittedName>
        <fullName evidence="5">PUTATIVE MCP-DOMAIN SIGNAL TRANSDUCTION PROTEIN</fullName>
    </submittedName>
</protein>
<dbReference type="STRING" id="273121.WS0432"/>
<evidence type="ECO:0000259" key="4">
    <source>
        <dbReference type="PROSITE" id="PS50111"/>
    </source>
</evidence>
<dbReference type="SMART" id="SM00283">
    <property type="entry name" value="MA"/>
    <property type="match status" value="1"/>
</dbReference>
<dbReference type="Proteomes" id="UP000000422">
    <property type="component" value="Chromosome"/>
</dbReference>
<gene>
    <name evidence="5" type="ordered locus">WS0432</name>
</gene>
<accession>Q7MA75</accession>
<dbReference type="PANTHER" id="PTHR32089:SF112">
    <property type="entry name" value="LYSOZYME-LIKE PROTEIN-RELATED"/>
    <property type="match status" value="1"/>
</dbReference>
<keyword evidence="6" id="KW-1185">Reference proteome</keyword>
<sequence length="332" mass="37074">MEKSSLIKSTRKDFELFCQNKPKPLGAIFNDCILRRLCNSEEIHRLDSFKGFPVAGFSTFGELLGVNINQTLTAIFFYRVEDQPFGDEYVDRFVQKYAGFKSYFLLRKINRQTMIDRVNQAMLARIKKGMPIMQGIGKTLQDAVGSIETIQESLSRVEEEFSLFAQSIERGSAKNSDLAQEVHSLINNVRDIRAVMGVISDIADQTNLLALNAAIEAARAGEHGRGFAVVADEVRKLAERTQKSLGETHVSVNTIVQAVEGMGESMKQVSQSLLEVSSKSGSLGEDMKRLADESQSVSKEIHSQSMLTLALNEELEKLQAYEKTLDVLHQEE</sequence>
<comment type="similarity">
    <text evidence="2">Belongs to the methyl-accepting chemotaxis (MCP) protein family.</text>
</comment>